<evidence type="ECO:0000256" key="2">
    <source>
        <dbReference type="ARBA" id="ARBA00004496"/>
    </source>
</evidence>
<dbReference type="GO" id="GO:0005739">
    <property type="term" value="C:mitochondrion"/>
    <property type="evidence" value="ECO:0007669"/>
    <property type="project" value="UniProtKB-SubCell"/>
</dbReference>
<dbReference type="InterPro" id="IPR043129">
    <property type="entry name" value="ATPase_NBD"/>
</dbReference>
<dbReference type="Pfam" id="PF00022">
    <property type="entry name" value="Actin"/>
    <property type="match status" value="1"/>
</dbReference>
<keyword evidence="7" id="KW-0689">Ribosomal protein</keyword>
<evidence type="ECO:0000256" key="7">
    <source>
        <dbReference type="ARBA" id="ARBA00022980"/>
    </source>
</evidence>
<comment type="function">
    <text evidence="10">Component of the SWR1 complex which mediates the ATP-dependent exchange of histone H2A for the H2A variant HZT1 leading to transcriptional regulation of selected genes by chromatin remodeling. Involved in chromosome stability.</text>
</comment>
<evidence type="ECO:0000256" key="6">
    <source>
        <dbReference type="ARBA" id="ARBA00022490"/>
    </source>
</evidence>
<dbReference type="EMBL" id="WJXW01000002">
    <property type="protein sequence ID" value="KAF9740420.1"/>
    <property type="molecule type" value="Genomic_DNA"/>
</dbReference>
<sequence>MAPKKQAKAAIPSKTLVIDNGAYTLKAGIVSSEPSNLSYDDCSVIPNCIARSTRDRRTYVASELAECKDFGELAFRRPVEKGFIVNWEAQKAIWEHEFMDSSAGAGLRCDPKDTNLLLMEKPSCPKELQKNCDEIVFEQFEFNAYYRCIGGAMNAYHHTSLGALPQECLLLIDTSYSDTTILPVYKGQLLHSAVRRLTAGGKLLTNYLKELSSLRHYNMLEETYLLNEIKEAVSFVVPTAQEFSKDLERTWKGRLGDKRELDSSIVVDYVLPDYEQAIHGYARPHDPVKSRMRRGLQPMQGPREDLLQLGNERFAVPELLFNPTDIGIQEVGLPRAVMEALHGLPEALKVVMLANVVVVGGNTLIPGFMDRLEAELRALVPSNYLLNIAKADDPIKHTWLGAAQFASRPDLMKEVLVTKAEYDERGSAWSTISITTPMRRIPCPQRAIDPSLSVPSLIQRRIAPTQCLRATAVQSHLRVTSACFSTTPTFSFLLGGKQDKKKHQAFVRRWQKRILGDSEPIGAHVDPYDPNSPVRIAPEEQGEEIEVLEEEMQAVKSARRQHAHDEKLVKQPYKEATVGPLLHVGGKEWIEQAEEVRLAKEFEKLTQRTYTPMTQAMADEVEKLSGTYYTLRDENLMMAQTFDEVTGKPYTDFSFGRTTRVTKPEALRTNFHQAVIEIHALKQAGKDLDISKQANRGIYEAPEWIQNVKLQRNQKGKMALAFPAGQSLESLLAEMERIPDYAPPAPEALDPEALEEVVEAELRATEGEPVIPAAPVVEEPPPTMDPATPAFKRAALVKDDAEKPKFDFMSNRPVPRKVQPVEPVTEVVETVQKVTVEQPVAATPALHIDAAFANSSKTLNELRHAILESAASSSERNVSDLRKLLHNTSTPTTSKVVLRVESGSQVKWQQVPVTDIQLKFALSKRLTQLTGHYISDPHLTSAKDLGDLYHQICGTAKSKPTDVYSYLHTEGTRQNHHINMLTRNHPEGAVIKARAPVTGELLKAGNVQILRKKPTKEERRVQVGLHKVVHREMVSKGLLPDPEKQRTMRGLQRPGEAQRKRELARLTTMFPEFHGQDEETYGLRKRATRA</sequence>
<evidence type="ECO:0000256" key="4">
    <source>
        <dbReference type="ARBA" id="ARBA00008860"/>
    </source>
</evidence>
<keyword evidence="6" id="KW-0963">Cytoplasm</keyword>
<name>A0A9P6GTU1_9PLEO</name>
<protein>
    <recommendedName>
        <fullName evidence="5">Actin-like protein ARP6</fullName>
    </recommendedName>
    <alternativeName>
        <fullName evidence="13">Actin-like protein arp6</fullName>
    </alternativeName>
    <alternativeName>
        <fullName evidence="11">Large ribosomal subunit protein mL50</fullName>
    </alternativeName>
</protein>
<dbReference type="FunFam" id="3.90.640.10:FF:000014">
    <property type="entry name" value="Putative actin-related protein 6"/>
    <property type="match status" value="1"/>
</dbReference>
<evidence type="ECO:0000256" key="12">
    <source>
        <dbReference type="ARBA" id="ARBA00063309"/>
    </source>
</evidence>
<dbReference type="OrthoDB" id="6220758at2759"/>
<dbReference type="Pfam" id="PF10501">
    <property type="entry name" value="Ribosomal_L50"/>
    <property type="match status" value="1"/>
</dbReference>
<dbReference type="Gene3D" id="3.30.420.40">
    <property type="match status" value="2"/>
</dbReference>
<proteinExistence type="inferred from homology"/>
<keyword evidence="15" id="KW-1185">Reference proteome</keyword>
<comment type="subcellular location">
    <subcellularLocation>
        <location evidence="2">Cytoplasm</location>
    </subcellularLocation>
    <subcellularLocation>
        <location evidence="1">Mitochondrion</location>
    </subcellularLocation>
</comment>
<dbReference type="GO" id="GO:1990904">
    <property type="term" value="C:ribonucleoprotein complex"/>
    <property type="evidence" value="ECO:0007669"/>
    <property type="project" value="UniProtKB-KW"/>
</dbReference>
<keyword evidence="9" id="KW-0687">Ribonucleoprotein</keyword>
<comment type="similarity">
    <text evidence="4">Belongs to the mitochondrion-specific ribosomal protein mL50 family.</text>
</comment>
<dbReference type="PANTHER" id="PTHR11937">
    <property type="entry name" value="ACTIN"/>
    <property type="match status" value="1"/>
</dbReference>
<comment type="similarity">
    <text evidence="3">Belongs to the actin family. ARP6 subfamily.</text>
</comment>
<dbReference type="CDD" id="cd10210">
    <property type="entry name" value="ASKHA_NBD_Arp6"/>
    <property type="match status" value="1"/>
</dbReference>
<dbReference type="SUPFAM" id="SSF53067">
    <property type="entry name" value="Actin-like ATPase domain"/>
    <property type="match status" value="2"/>
</dbReference>
<dbReference type="InterPro" id="IPR018305">
    <property type="entry name" value="Ribosomal_m50"/>
</dbReference>
<evidence type="ECO:0000313" key="15">
    <source>
        <dbReference type="Proteomes" id="UP000756921"/>
    </source>
</evidence>
<dbReference type="GO" id="GO:0005840">
    <property type="term" value="C:ribosome"/>
    <property type="evidence" value="ECO:0007669"/>
    <property type="project" value="UniProtKB-KW"/>
</dbReference>
<comment type="caution">
    <text evidence="14">The sequence shown here is derived from an EMBL/GenBank/DDBJ whole genome shotgun (WGS) entry which is preliminary data.</text>
</comment>
<dbReference type="SMART" id="SM00268">
    <property type="entry name" value="ACTIN"/>
    <property type="match status" value="1"/>
</dbReference>
<keyword evidence="8" id="KW-0496">Mitochondrion</keyword>
<gene>
    <name evidence="14" type="ORF">PMIN01_03055</name>
</gene>
<dbReference type="GO" id="GO:0005634">
    <property type="term" value="C:nucleus"/>
    <property type="evidence" value="ECO:0007669"/>
    <property type="project" value="UniProtKB-ARBA"/>
</dbReference>
<evidence type="ECO:0000256" key="9">
    <source>
        <dbReference type="ARBA" id="ARBA00023274"/>
    </source>
</evidence>
<evidence type="ECO:0000256" key="1">
    <source>
        <dbReference type="ARBA" id="ARBA00004173"/>
    </source>
</evidence>
<dbReference type="Gene3D" id="2.30.36.70">
    <property type="entry name" value="Actin, Chain A, domain 2"/>
    <property type="match status" value="1"/>
</dbReference>
<evidence type="ECO:0000256" key="8">
    <source>
        <dbReference type="ARBA" id="ARBA00023128"/>
    </source>
</evidence>
<dbReference type="AlphaFoldDB" id="A0A9P6GTU1"/>
<dbReference type="Proteomes" id="UP000756921">
    <property type="component" value="Unassembled WGS sequence"/>
</dbReference>
<evidence type="ECO:0000256" key="13">
    <source>
        <dbReference type="ARBA" id="ARBA00073820"/>
    </source>
</evidence>
<comment type="subunit">
    <text evidence="12">Component of the SWR1 chromatin remodeling complex.</text>
</comment>
<evidence type="ECO:0000256" key="3">
    <source>
        <dbReference type="ARBA" id="ARBA00005665"/>
    </source>
</evidence>
<reference evidence="14" key="1">
    <citation type="journal article" date="2020" name="Mol. Plant Microbe Interact.">
        <title>Genome Sequence of the Biocontrol Agent Coniothyrium minitans strain Conio (IMI 134523).</title>
        <authorList>
            <person name="Patel D."/>
            <person name="Shittu T.A."/>
            <person name="Baroncelli R."/>
            <person name="Muthumeenakshi S."/>
            <person name="Osborne T.H."/>
            <person name="Janganan T.K."/>
            <person name="Sreenivasaprasad S."/>
        </authorList>
    </citation>
    <scope>NUCLEOTIDE SEQUENCE</scope>
    <source>
        <strain evidence="14">Conio</strain>
    </source>
</reference>
<evidence type="ECO:0000256" key="11">
    <source>
        <dbReference type="ARBA" id="ARBA00035183"/>
    </source>
</evidence>
<evidence type="ECO:0000256" key="5">
    <source>
        <dbReference type="ARBA" id="ARBA00018633"/>
    </source>
</evidence>
<evidence type="ECO:0000256" key="10">
    <source>
        <dbReference type="ARBA" id="ARBA00025222"/>
    </source>
</evidence>
<organism evidence="14 15">
    <name type="scientific">Paraphaeosphaeria minitans</name>
    <dbReference type="NCBI Taxonomy" id="565426"/>
    <lineage>
        <taxon>Eukaryota</taxon>
        <taxon>Fungi</taxon>
        <taxon>Dikarya</taxon>
        <taxon>Ascomycota</taxon>
        <taxon>Pezizomycotina</taxon>
        <taxon>Dothideomycetes</taxon>
        <taxon>Pleosporomycetidae</taxon>
        <taxon>Pleosporales</taxon>
        <taxon>Massarineae</taxon>
        <taxon>Didymosphaeriaceae</taxon>
        <taxon>Paraphaeosphaeria</taxon>
    </lineage>
</organism>
<dbReference type="Gene3D" id="3.90.640.10">
    <property type="entry name" value="Actin, Chain A, domain 4"/>
    <property type="match status" value="1"/>
</dbReference>
<evidence type="ECO:0000313" key="14">
    <source>
        <dbReference type="EMBL" id="KAF9740420.1"/>
    </source>
</evidence>
<accession>A0A9P6GTU1</accession>
<dbReference type="InterPro" id="IPR004000">
    <property type="entry name" value="Actin"/>
</dbReference>